<feature type="non-terminal residue" evidence="3">
    <location>
        <position position="1"/>
    </location>
</feature>
<dbReference type="InterPro" id="IPR051203">
    <property type="entry name" value="Polysaccharide_Synthase-Rel"/>
</dbReference>
<dbReference type="Pfam" id="PF02719">
    <property type="entry name" value="Polysacc_synt_2"/>
    <property type="match status" value="1"/>
</dbReference>
<dbReference type="Gene3D" id="3.40.50.720">
    <property type="entry name" value="NAD(P)-binding Rossmann-like Domain"/>
    <property type="match status" value="1"/>
</dbReference>
<dbReference type="EMBL" id="UINC01199238">
    <property type="protein sequence ID" value="SVE17568.1"/>
    <property type="molecule type" value="Genomic_DNA"/>
</dbReference>
<comment type="similarity">
    <text evidence="1">Belongs to the polysaccharide synthase family.</text>
</comment>
<accession>A0A383BDQ6</accession>
<evidence type="ECO:0000259" key="2">
    <source>
        <dbReference type="Pfam" id="PF02719"/>
    </source>
</evidence>
<feature type="domain" description="Polysaccharide biosynthesis protein CapD-like" evidence="2">
    <location>
        <begin position="19"/>
        <end position="246"/>
    </location>
</feature>
<dbReference type="PANTHER" id="PTHR43318">
    <property type="entry name" value="UDP-N-ACETYLGLUCOSAMINE 4,6-DEHYDRATASE"/>
    <property type="match status" value="1"/>
</dbReference>
<reference evidence="3" key="1">
    <citation type="submission" date="2018-05" db="EMBL/GenBank/DDBJ databases">
        <authorList>
            <person name="Lanie J.A."/>
            <person name="Ng W.-L."/>
            <person name="Kazmierczak K.M."/>
            <person name="Andrzejewski T.M."/>
            <person name="Davidsen T.M."/>
            <person name="Wayne K.J."/>
            <person name="Tettelin H."/>
            <person name="Glass J.I."/>
            <person name="Rusch D."/>
            <person name="Podicherti R."/>
            <person name="Tsui H.-C.T."/>
            <person name="Winkler M.E."/>
        </authorList>
    </citation>
    <scope>NUCLEOTIDE SEQUENCE</scope>
</reference>
<dbReference type="AlphaFoldDB" id="A0A383BDQ6"/>
<feature type="non-terminal residue" evidence="3">
    <location>
        <position position="246"/>
    </location>
</feature>
<gene>
    <name evidence="3" type="ORF">METZ01_LOCUS470422</name>
</gene>
<proteinExistence type="inferred from homology"/>
<dbReference type="SUPFAM" id="SSF51735">
    <property type="entry name" value="NAD(P)-binding Rossmann-fold domains"/>
    <property type="match status" value="1"/>
</dbReference>
<organism evidence="3">
    <name type="scientific">marine metagenome</name>
    <dbReference type="NCBI Taxonomy" id="408172"/>
    <lineage>
        <taxon>unclassified sequences</taxon>
        <taxon>metagenomes</taxon>
        <taxon>ecological metagenomes</taxon>
    </lineage>
</organism>
<evidence type="ECO:0000313" key="3">
    <source>
        <dbReference type="EMBL" id="SVE17568.1"/>
    </source>
</evidence>
<dbReference type="CDD" id="cd05237">
    <property type="entry name" value="UDP_invert_4-6DH_SDR_e"/>
    <property type="match status" value="1"/>
</dbReference>
<sequence>QTAQINLAEVSESLTGKRVMVTGAGGSIGSELCRQISQFKPEQLILYARGENSLYHIEHELAEIHSDLNRTTIIGDIRDRLKVFRIIDRYQPQIIFHAAAHKHVTFMELNPDEAVKNNILGTKNLVDAAVHHRVESFILVSSDKAVNPSSVMGASKRVTEKLIESKAYHNGTKFVAVRFGNVIDSRGSVLPKFKRQIEKGGPVTVTHRDVIRYFMTIPESVQLLLQAGAMGNGGEIFILDMGDPIK</sequence>
<evidence type="ECO:0000256" key="1">
    <source>
        <dbReference type="ARBA" id="ARBA00007430"/>
    </source>
</evidence>
<protein>
    <recommendedName>
        <fullName evidence="2">Polysaccharide biosynthesis protein CapD-like domain-containing protein</fullName>
    </recommendedName>
</protein>
<dbReference type="PANTHER" id="PTHR43318:SF1">
    <property type="entry name" value="POLYSACCHARIDE BIOSYNTHESIS PROTEIN EPSC-RELATED"/>
    <property type="match status" value="1"/>
</dbReference>
<name>A0A383BDQ6_9ZZZZ</name>
<dbReference type="InterPro" id="IPR003869">
    <property type="entry name" value="Polysac_CapD-like"/>
</dbReference>
<dbReference type="InterPro" id="IPR036291">
    <property type="entry name" value="NAD(P)-bd_dom_sf"/>
</dbReference>